<dbReference type="EMBL" id="JAUYVO010000001">
    <property type="protein sequence ID" value="MDP2521257.1"/>
    <property type="molecule type" value="Genomic_DNA"/>
</dbReference>
<sequence length="63" mass="7067">MARIAEGSLALGDEMQNLVGSSQKAGEQMRESVDYISHITQEMDQIDKEVEAIERLKSLDQSR</sequence>
<dbReference type="RefSeq" id="WP_303548283.1">
    <property type="nucleotide sequence ID" value="NZ_JAUOPG010000001.1"/>
</dbReference>
<evidence type="ECO:0000313" key="4">
    <source>
        <dbReference type="Proteomes" id="UP001177341"/>
    </source>
</evidence>
<dbReference type="AlphaFoldDB" id="A0AAW7XFD7"/>
<comment type="caution">
    <text evidence="1">The sequence shown here is derived from an EMBL/GenBank/DDBJ whole genome shotgun (WGS) entry which is preliminary data.</text>
</comment>
<evidence type="ECO:0000313" key="1">
    <source>
        <dbReference type="EMBL" id="MDO6452292.1"/>
    </source>
</evidence>
<dbReference type="Proteomes" id="UP001177341">
    <property type="component" value="Unassembled WGS sequence"/>
</dbReference>
<reference evidence="1" key="1">
    <citation type="submission" date="2023-07" db="EMBL/GenBank/DDBJ databases">
        <title>Genome content predicts the carbon catabolic preferences of heterotrophic bacteria.</title>
        <authorList>
            <person name="Gralka M."/>
        </authorList>
    </citation>
    <scope>NUCLEOTIDE SEQUENCE</scope>
    <source>
        <strain evidence="2">5G01</strain>
        <strain evidence="1">I2M16</strain>
    </source>
</reference>
<evidence type="ECO:0000313" key="3">
    <source>
        <dbReference type="Proteomes" id="UP001169862"/>
    </source>
</evidence>
<accession>A0AAW7XFD7</accession>
<protein>
    <recommendedName>
        <fullName evidence="5">Methyl-accepting transducer domain-containing protein</fullName>
    </recommendedName>
</protein>
<dbReference type="Proteomes" id="UP001169862">
    <property type="component" value="Unassembled WGS sequence"/>
</dbReference>
<dbReference type="EMBL" id="JAUOPG010000001">
    <property type="protein sequence ID" value="MDO6452292.1"/>
    <property type="molecule type" value="Genomic_DNA"/>
</dbReference>
<organism evidence="1 3">
    <name type="scientific">Neptunomonas phycophila</name>
    <dbReference type="NCBI Taxonomy" id="1572645"/>
    <lineage>
        <taxon>Bacteria</taxon>
        <taxon>Pseudomonadati</taxon>
        <taxon>Pseudomonadota</taxon>
        <taxon>Gammaproteobacteria</taxon>
        <taxon>Oceanospirillales</taxon>
        <taxon>Oceanospirillaceae</taxon>
        <taxon>Neptunomonas</taxon>
    </lineage>
</organism>
<gene>
    <name evidence="1" type="ORF">Q4490_01830</name>
    <name evidence="2" type="ORF">Q8W30_01635</name>
</gene>
<keyword evidence="4" id="KW-1185">Reference proteome</keyword>
<evidence type="ECO:0008006" key="5">
    <source>
        <dbReference type="Google" id="ProtNLM"/>
    </source>
</evidence>
<evidence type="ECO:0000313" key="2">
    <source>
        <dbReference type="EMBL" id="MDP2521257.1"/>
    </source>
</evidence>
<proteinExistence type="predicted"/>
<name>A0AAW7XFD7_9GAMM</name>